<evidence type="ECO:0000313" key="9">
    <source>
        <dbReference type="EMBL" id="QDU59433.1"/>
    </source>
</evidence>
<keyword evidence="7 8" id="KW-0472">Membrane</keyword>
<dbReference type="NCBIfam" id="TIGR00383">
    <property type="entry name" value="corA"/>
    <property type="match status" value="1"/>
</dbReference>
<protein>
    <recommendedName>
        <fullName evidence="8">Magnesium transport protein CorA</fullName>
    </recommendedName>
</protein>
<keyword evidence="3 8" id="KW-0813">Transport</keyword>
<evidence type="ECO:0000256" key="5">
    <source>
        <dbReference type="ARBA" id="ARBA00022692"/>
    </source>
</evidence>
<dbReference type="PANTHER" id="PTHR46494">
    <property type="entry name" value="CORA FAMILY METAL ION TRANSPORTER (EUROFUNG)"/>
    <property type="match status" value="1"/>
</dbReference>
<proteinExistence type="inferred from homology"/>
<evidence type="ECO:0000256" key="8">
    <source>
        <dbReference type="RuleBase" id="RU362010"/>
    </source>
</evidence>
<evidence type="ECO:0000256" key="7">
    <source>
        <dbReference type="ARBA" id="ARBA00023136"/>
    </source>
</evidence>
<dbReference type="Pfam" id="PF01544">
    <property type="entry name" value="CorA"/>
    <property type="match status" value="1"/>
</dbReference>
<dbReference type="EMBL" id="CP036279">
    <property type="protein sequence ID" value="QDU59433.1"/>
    <property type="molecule type" value="Genomic_DNA"/>
</dbReference>
<dbReference type="InterPro" id="IPR002523">
    <property type="entry name" value="MgTranspt_CorA/ZnTranspt_ZntB"/>
</dbReference>
<dbReference type="GO" id="GO:0015087">
    <property type="term" value="F:cobalt ion transmembrane transporter activity"/>
    <property type="evidence" value="ECO:0007669"/>
    <property type="project" value="UniProtKB-UniRule"/>
</dbReference>
<dbReference type="OrthoDB" id="9803416at2"/>
<dbReference type="RefSeq" id="WP_145253697.1">
    <property type="nucleotide sequence ID" value="NZ_CP036279.1"/>
</dbReference>
<comment type="similarity">
    <text evidence="2 8">Belongs to the CorA metal ion transporter (MIT) (TC 1.A.35) family.</text>
</comment>
<evidence type="ECO:0000256" key="6">
    <source>
        <dbReference type="ARBA" id="ARBA00022989"/>
    </source>
</evidence>
<keyword evidence="4 8" id="KW-1003">Cell membrane</keyword>
<evidence type="ECO:0000256" key="2">
    <source>
        <dbReference type="ARBA" id="ARBA00009765"/>
    </source>
</evidence>
<dbReference type="SUPFAM" id="SSF143865">
    <property type="entry name" value="CorA soluble domain-like"/>
    <property type="match status" value="1"/>
</dbReference>
<comment type="function">
    <text evidence="8">Mediates influx of magnesium ions.</text>
</comment>
<dbReference type="Proteomes" id="UP000317093">
    <property type="component" value="Chromosome"/>
</dbReference>
<dbReference type="CDD" id="cd12828">
    <property type="entry name" value="TmCorA-like_1"/>
    <property type="match status" value="1"/>
</dbReference>
<dbReference type="AlphaFoldDB" id="A0A518AXI9"/>
<keyword evidence="5 8" id="KW-0812">Transmembrane</keyword>
<dbReference type="InterPro" id="IPR045863">
    <property type="entry name" value="CorA_TM1_TM2"/>
</dbReference>
<keyword evidence="8" id="KW-0406">Ion transport</keyword>
<keyword evidence="10" id="KW-1185">Reference proteome</keyword>
<dbReference type="InterPro" id="IPR045861">
    <property type="entry name" value="CorA_cytoplasmic_dom"/>
</dbReference>
<evidence type="ECO:0000256" key="3">
    <source>
        <dbReference type="ARBA" id="ARBA00022448"/>
    </source>
</evidence>
<feature type="transmembrane region" description="Helical" evidence="8">
    <location>
        <begin position="298"/>
        <end position="318"/>
    </location>
</feature>
<accession>A0A518AXI9</accession>
<sequence length="386" mass="44481">MPQRVRRRKKRALRLHHSPGVAPGTLMIDPDARRSAITVMGYGPEGITEHTLLDLSQLPELRERWPVLWLHVGGLGSVDVFQAFAKTFNLHPLALEDITNGVQRSKVDRYDDNWLIVVHWVRLGELLEGEQLNIILGDDYVITFCENDGDLLEPIRNRIRRRTPQIINSEADYLAYSILDAAVDTYFPVLEEFGERLEGFRETILFEEEASPVRLLHELKRDMMGLRRRIWSLREALNQVARDPRPYFSLETTVYLRDCYDHSVQILDLVEMYRELGADLIDLYLSSASKRMNEIMQVLTVIATIFVPLTFVTGLYGMNFDPEKSPWNMPELDWYYGYPYALSLMATLASISITGFWLAGWFSTPKLEKDQRGEDADNPPGSGVYH</sequence>
<dbReference type="Gene3D" id="3.30.460.20">
    <property type="entry name" value="CorA soluble domain-like"/>
    <property type="match status" value="1"/>
</dbReference>
<dbReference type="GO" id="GO:0005886">
    <property type="term" value="C:plasma membrane"/>
    <property type="evidence" value="ECO:0007669"/>
    <property type="project" value="UniProtKB-SubCell"/>
</dbReference>
<dbReference type="GO" id="GO:0000287">
    <property type="term" value="F:magnesium ion binding"/>
    <property type="evidence" value="ECO:0007669"/>
    <property type="project" value="TreeGrafter"/>
</dbReference>
<dbReference type="PANTHER" id="PTHR46494:SF1">
    <property type="entry name" value="CORA FAMILY METAL ION TRANSPORTER (EUROFUNG)"/>
    <property type="match status" value="1"/>
</dbReference>
<name>A0A518AXI9_9BACT</name>
<keyword evidence="8" id="KW-0460">Magnesium</keyword>
<evidence type="ECO:0000313" key="10">
    <source>
        <dbReference type="Proteomes" id="UP000317093"/>
    </source>
</evidence>
<dbReference type="KEGG" id="knv:Pan216_02610"/>
<dbReference type="FunFam" id="1.20.58.340:FF:000012">
    <property type="entry name" value="Magnesium transport protein CorA"/>
    <property type="match status" value="1"/>
</dbReference>
<keyword evidence="6 8" id="KW-1133">Transmembrane helix</keyword>
<dbReference type="Gene3D" id="1.20.58.340">
    <property type="entry name" value="Magnesium transport protein CorA, transmembrane region"/>
    <property type="match status" value="2"/>
</dbReference>
<reference evidence="9 10" key="1">
    <citation type="submission" date="2019-02" db="EMBL/GenBank/DDBJ databases">
        <title>Deep-cultivation of Planctomycetes and their phenomic and genomic characterization uncovers novel biology.</title>
        <authorList>
            <person name="Wiegand S."/>
            <person name="Jogler M."/>
            <person name="Boedeker C."/>
            <person name="Pinto D."/>
            <person name="Vollmers J."/>
            <person name="Rivas-Marin E."/>
            <person name="Kohn T."/>
            <person name="Peeters S.H."/>
            <person name="Heuer A."/>
            <person name="Rast P."/>
            <person name="Oberbeckmann S."/>
            <person name="Bunk B."/>
            <person name="Jeske O."/>
            <person name="Meyerdierks A."/>
            <person name="Storesund J.E."/>
            <person name="Kallscheuer N."/>
            <person name="Luecker S."/>
            <person name="Lage O.M."/>
            <person name="Pohl T."/>
            <person name="Merkel B.J."/>
            <person name="Hornburger P."/>
            <person name="Mueller R.-W."/>
            <person name="Bruemmer F."/>
            <person name="Labrenz M."/>
            <person name="Spormann A.M."/>
            <person name="Op den Camp H."/>
            <person name="Overmann J."/>
            <person name="Amann R."/>
            <person name="Jetten M.S.M."/>
            <person name="Mascher T."/>
            <person name="Medema M.H."/>
            <person name="Devos D.P."/>
            <person name="Kaster A.-K."/>
            <person name="Ovreas L."/>
            <person name="Rohde M."/>
            <person name="Galperin M.Y."/>
            <person name="Jogler C."/>
        </authorList>
    </citation>
    <scope>NUCLEOTIDE SEQUENCE [LARGE SCALE GENOMIC DNA]</scope>
    <source>
        <strain evidence="9 10">Pan216</strain>
    </source>
</reference>
<organism evidence="9 10">
    <name type="scientific">Kolteria novifilia</name>
    <dbReference type="NCBI Taxonomy" id="2527975"/>
    <lineage>
        <taxon>Bacteria</taxon>
        <taxon>Pseudomonadati</taxon>
        <taxon>Planctomycetota</taxon>
        <taxon>Planctomycetia</taxon>
        <taxon>Kolteriales</taxon>
        <taxon>Kolteriaceae</taxon>
        <taxon>Kolteria</taxon>
    </lineage>
</organism>
<dbReference type="GO" id="GO:0050897">
    <property type="term" value="F:cobalt ion binding"/>
    <property type="evidence" value="ECO:0007669"/>
    <property type="project" value="TreeGrafter"/>
</dbReference>
<evidence type="ECO:0000256" key="4">
    <source>
        <dbReference type="ARBA" id="ARBA00022475"/>
    </source>
</evidence>
<feature type="transmembrane region" description="Helical" evidence="8">
    <location>
        <begin position="338"/>
        <end position="362"/>
    </location>
</feature>
<comment type="subcellular location">
    <subcellularLocation>
        <location evidence="1">Cell membrane</location>
        <topology evidence="1">Multi-pass membrane protein</topology>
    </subcellularLocation>
    <subcellularLocation>
        <location evidence="8">Membrane</location>
        <topology evidence="8">Multi-pass membrane protein</topology>
    </subcellularLocation>
</comment>
<dbReference type="GO" id="GO:0015095">
    <property type="term" value="F:magnesium ion transmembrane transporter activity"/>
    <property type="evidence" value="ECO:0007669"/>
    <property type="project" value="UniProtKB-UniRule"/>
</dbReference>
<gene>
    <name evidence="9" type="primary">corA_1</name>
    <name evidence="8" type="synonym">corA</name>
    <name evidence="9" type="ORF">Pan216_02610</name>
</gene>
<dbReference type="SUPFAM" id="SSF144083">
    <property type="entry name" value="Magnesium transport protein CorA, transmembrane region"/>
    <property type="match status" value="1"/>
</dbReference>
<dbReference type="InterPro" id="IPR004488">
    <property type="entry name" value="Mg/Co-transport_prot_CorA"/>
</dbReference>
<evidence type="ECO:0000256" key="1">
    <source>
        <dbReference type="ARBA" id="ARBA00004651"/>
    </source>
</evidence>